<dbReference type="Proteomes" id="UP001597347">
    <property type="component" value="Unassembled WGS sequence"/>
</dbReference>
<keyword evidence="3" id="KW-1185">Reference proteome</keyword>
<proteinExistence type="predicted"/>
<dbReference type="RefSeq" id="WP_377935343.1">
    <property type="nucleotide sequence ID" value="NZ_JBHUEA010000019.1"/>
</dbReference>
<sequence length="122" mass="13050">MRIRPVHLAVAALVAIGADASAGTAQAASTSTAQKPVGRYVAYQACQAAMWKWTAQNAEAGTSVASFRHRYRKSDVWRERHGWHVQVGGARGEKAGTSGGSVYCVVTGTDAQPKLLDYSFPR</sequence>
<organism evidence="2 3">
    <name type="scientific">Amnibacterium endophyticum</name>
    <dbReference type="NCBI Taxonomy" id="2109337"/>
    <lineage>
        <taxon>Bacteria</taxon>
        <taxon>Bacillati</taxon>
        <taxon>Actinomycetota</taxon>
        <taxon>Actinomycetes</taxon>
        <taxon>Micrococcales</taxon>
        <taxon>Microbacteriaceae</taxon>
        <taxon>Amnibacterium</taxon>
    </lineage>
</organism>
<evidence type="ECO:0000313" key="2">
    <source>
        <dbReference type="EMBL" id="MFD1722333.1"/>
    </source>
</evidence>
<name>A0ABW4LGG5_9MICO</name>
<evidence type="ECO:0000256" key="1">
    <source>
        <dbReference type="SAM" id="SignalP"/>
    </source>
</evidence>
<feature type="chain" id="PRO_5045379483" evidence="1">
    <location>
        <begin position="28"/>
        <end position="122"/>
    </location>
</feature>
<dbReference type="EMBL" id="JBHUEA010000019">
    <property type="protein sequence ID" value="MFD1722333.1"/>
    <property type="molecule type" value="Genomic_DNA"/>
</dbReference>
<protein>
    <submittedName>
        <fullName evidence="2">Uncharacterized protein</fullName>
    </submittedName>
</protein>
<reference evidence="3" key="1">
    <citation type="journal article" date="2019" name="Int. J. Syst. Evol. Microbiol.">
        <title>The Global Catalogue of Microorganisms (GCM) 10K type strain sequencing project: providing services to taxonomists for standard genome sequencing and annotation.</title>
        <authorList>
            <consortium name="The Broad Institute Genomics Platform"/>
            <consortium name="The Broad Institute Genome Sequencing Center for Infectious Disease"/>
            <person name="Wu L."/>
            <person name="Ma J."/>
        </authorList>
    </citation>
    <scope>NUCLEOTIDE SEQUENCE [LARGE SCALE GENOMIC DNA]</scope>
    <source>
        <strain evidence="3">CGMCC 1.12471</strain>
    </source>
</reference>
<keyword evidence="1" id="KW-0732">Signal</keyword>
<accession>A0ABW4LGG5</accession>
<comment type="caution">
    <text evidence="2">The sequence shown here is derived from an EMBL/GenBank/DDBJ whole genome shotgun (WGS) entry which is preliminary data.</text>
</comment>
<feature type="signal peptide" evidence="1">
    <location>
        <begin position="1"/>
        <end position="27"/>
    </location>
</feature>
<evidence type="ECO:0000313" key="3">
    <source>
        <dbReference type="Proteomes" id="UP001597347"/>
    </source>
</evidence>
<gene>
    <name evidence="2" type="ORF">ACFSBI_12310</name>
</gene>